<evidence type="ECO:0000313" key="3">
    <source>
        <dbReference type="Proteomes" id="UP000623129"/>
    </source>
</evidence>
<feature type="transmembrane region" description="Helical" evidence="1">
    <location>
        <begin position="29"/>
        <end position="52"/>
    </location>
</feature>
<dbReference type="Proteomes" id="UP000623129">
    <property type="component" value="Unassembled WGS sequence"/>
</dbReference>
<dbReference type="GO" id="GO:0016853">
    <property type="term" value="F:isomerase activity"/>
    <property type="evidence" value="ECO:0007669"/>
    <property type="project" value="UniProtKB-KW"/>
</dbReference>
<dbReference type="EMBL" id="SWLB01000028">
    <property type="protein sequence ID" value="KAF3320779.1"/>
    <property type="molecule type" value="Genomic_DNA"/>
</dbReference>
<keyword evidence="1" id="KW-0812">Transmembrane</keyword>
<evidence type="ECO:0000313" key="2">
    <source>
        <dbReference type="EMBL" id="KAF3320779.1"/>
    </source>
</evidence>
<organism evidence="2 3">
    <name type="scientific">Carex littledalei</name>
    <dbReference type="NCBI Taxonomy" id="544730"/>
    <lineage>
        <taxon>Eukaryota</taxon>
        <taxon>Viridiplantae</taxon>
        <taxon>Streptophyta</taxon>
        <taxon>Embryophyta</taxon>
        <taxon>Tracheophyta</taxon>
        <taxon>Spermatophyta</taxon>
        <taxon>Magnoliopsida</taxon>
        <taxon>Liliopsida</taxon>
        <taxon>Poales</taxon>
        <taxon>Cyperaceae</taxon>
        <taxon>Cyperoideae</taxon>
        <taxon>Cariceae</taxon>
        <taxon>Carex</taxon>
        <taxon>Carex subgen. Euthyceras</taxon>
    </lineage>
</organism>
<dbReference type="AlphaFoldDB" id="A0A833QKW2"/>
<sequence>MNSEIVEMARIKPKALLAQSKQKKGPAQLSLTSIITYLIVGALTVSALYAGYKYFFQNTIPPQVNN</sequence>
<proteinExistence type="predicted"/>
<keyword evidence="3" id="KW-1185">Reference proteome</keyword>
<comment type="caution">
    <text evidence="2">The sequence shown here is derived from an EMBL/GenBank/DDBJ whole genome shotgun (WGS) entry which is preliminary data.</text>
</comment>
<name>A0A833QKW2_9POAL</name>
<keyword evidence="2" id="KW-0413">Isomerase</keyword>
<dbReference type="OrthoDB" id="271386at2759"/>
<accession>A0A833QKW2</accession>
<reference evidence="2" key="1">
    <citation type="submission" date="2020-01" db="EMBL/GenBank/DDBJ databases">
        <title>Genome sequence of Kobresia littledalei, the first chromosome-level genome in the family Cyperaceae.</title>
        <authorList>
            <person name="Qu G."/>
        </authorList>
    </citation>
    <scope>NUCLEOTIDE SEQUENCE</scope>
    <source>
        <strain evidence="2">C.B.Clarke</strain>
        <tissue evidence="2">Leaf</tissue>
    </source>
</reference>
<gene>
    <name evidence="2" type="ORF">FCM35_KLT14913</name>
</gene>
<dbReference type="PANTHER" id="PTHR47269">
    <property type="entry name" value="PEPTIDYL-PROLYL CIS-TRANS ISOMERASE CYP21-4"/>
    <property type="match status" value="1"/>
</dbReference>
<evidence type="ECO:0000256" key="1">
    <source>
        <dbReference type="SAM" id="Phobius"/>
    </source>
</evidence>
<dbReference type="PANTHER" id="PTHR47269:SF1">
    <property type="entry name" value="PEPTIDYL-PROLYL CIS-TRANS ISOMERASE CYP21-4"/>
    <property type="match status" value="1"/>
</dbReference>
<keyword evidence="1" id="KW-0472">Membrane</keyword>
<protein>
    <submittedName>
        <fullName evidence="2">Peptidyl-prolyl cis-trans isomerase CYP21-4</fullName>
    </submittedName>
</protein>
<keyword evidence="1" id="KW-1133">Transmembrane helix</keyword>